<dbReference type="InterPro" id="IPR006527">
    <property type="entry name" value="F-box-assoc_dom_typ1"/>
</dbReference>
<dbReference type="OMA" id="ESHIVVC"/>
<dbReference type="Gene3D" id="1.20.1280.50">
    <property type="match status" value="1"/>
</dbReference>
<dbReference type="AlphaFoldDB" id="A0A7N2LMY3"/>
<dbReference type="InterPro" id="IPR001810">
    <property type="entry name" value="F-box_dom"/>
</dbReference>
<dbReference type="KEGG" id="qlo:115989000"/>
<dbReference type="RefSeq" id="XP_030968503.1">
    <property type="nucleotide sequence ID" value="XM_031112643.1"/>
</dbReference>
<dbReference type="SUPFAM" id="SSF81383">
    <property type="entry name" value="F-box domain"/>
    <property type="match status" value="1"/>
</dbReference>
<dbReference type="InterPro" id="IPR036047">
    <property type="entry name" value="F-box-like_dom_sf"/>
</dbReference>
<dbReference type="EMBL" id="LRBV02000005">
    <property type="status" value="NOT_ANNOTATED_CDS"/>
    <property type="molecule type" value="Genomic_DNA"/>
</dbReference>
<dbReference type="OrthoDB" id="5314306at2759"/>
<sequence length="374" mass="43146">MSRKRLPMMSQHIPAEVAYNILTQLPVKSIIRFRCVSKSWYSIFTDPIFITTNFKFNQAKSLSNNSHNGYLLYKENLSYGVKESHIVVCNNDRTLSRVCSFEIPSIHDHIVGFCKGLFCFTGSMDDSYQRIYVWNPSIRKITIAATANNVGFAGVTLGFAYHLQNNDFKILRLVCFQRELLYGSDGAEAEVYTLSTGSWRRFVVSVDYWPFIRDISESPSLFFNGALHFLAQSGLFRFILSFDVDEERFHKIMLPQNCFEGFFQHSKCLVVFKVSLALIVFDCNICHMWVMREYGVVESWTKISVPIKGVKRFYGCTVKGELLMEKSHSQIFSFDLESLNEKVLDIPTTAEDVIYTDNFMESLNLFDVIDSEDY</sequence>
<evidence type="ECO:0000259" key="1">
    <source>
        <dbReference type="PROSITE" id="PS50181"/>
    </source>
</evidence>
<protein>
    <recommendedName>
        <fullName evidence="1">F-box domain-containing protein</fullName>
    </recommendedName>
</protein>
<dbReference type="Pfam" id="PF07734">
    <property type="entry name" value="FBA_1"/>
    <property type="match status" value="1"/>
</dbReference>
<organism evidence="2 3">
    <name type="scientific">Quercus lobata</name>
    <name type="common">Valley oak</name>
    <dbReference type="NCBI Taxonomy" id="97700"/>
    <lineage>
        <taxon>Eukaryota</taxon>
        <taxon>Viridiplantae</taxon>
        <taxon>Streptophyta</taxon>
        <taxon>Embryophyta</taxon>
        <taxon>Tracheophyta</taxon>
        <taxon>Spermatophyta</taxon>
        <taxon>Magnoliopsida</taxon>
        <taxon>eudicotyledons</taxon>
        <taxon>Gunneridae</taxon>
        <taxon>Pentapetalae</taxon>
        <taxon>rosids</taxon>
        <taxon>fabids</taxon>
        <taxon>Fagales</taxon>
        <taxon>Fagaceae</taxon>
        <taxon>Quercus</taxon>
    </lineage>
</organism>
<name>A0A7N2LMY3_QUELO</name>
<reference evidence="2 3" key="1">
    <citation type="journal article" date="2016" name="G3 (Bethesda)">
        <title>First Draft Assembly and Annotation of the Genome of a California Endemic Oak Quercus lobata Nee (Fagaceae).</title>
        <authorList>
            <person name="Sork V.L."/>
            <person name="Fitz-Gibbon S.T."/>
            <person name="Puiu D."/>
            <person name="Crepeau M."/>
            <person name="Gugger P.F."/>
            <person name="Sherman R."/>
            <person name="Stevens K."/>
            <person name="Langley C.H."/>
            <person name="Pellegrini M."/>
            <person name="Salzberg S.L."/>
        </authorList>
    </citation>
    <scope>NUCLEOTIDE SEQUENCE [LARGE SCALE GENOMIC DNA]</scope>
    <source>
        <strain evidence="2 3">cv. SW786</strain>
    </source>
</reference>
<dbReference type="PANTHER" id="PTHR31672:SF13">
    <property type="entry name" value="F-BOX PROTEIN CPR30-LIKE"/>
    <property type="match status" value="1"/>
</dbReference>
<dbReference type="Gramene" id="QL05p031347:mrna">
    <property type="protein sequence ID" value="QL05p031347:mrna:CDS:1"/>
    <property type="gene ID" value="QL05p031347"/>
</dbReference>
<dbReference type="InterPro" id="IPR017451">
    <property type="entry name" value="F-box-assoc_interact_dom"/>
</dbReference>
<evidence type="ECO:0000313" key="3">
    <source>
        <dbReference type="Proteomes" id="UP000594261"/>
    </source>
</evidence>
<dbReference type="Pfam" id="PF00646">
    <property type="entry name" value="F-box"/>
    <property type="match status" value="1"/>
</dbReference>
<dbReference type="InParanoid" id="A0A7N2LMY3"/>
<dbReference type="NCBIfam" id="TIGR01640">
    <property type="entry name" value="F_box_assoc_1"/>
    <property type="match status" value="1"/>
</dbReference>
<accession>A0A7N2LMY3</accession>
<dbReference type="GeneID" id="115989000"/>
<dbReference type="InterPro" id="IPR050796">
    <property type="entry name" value="SCF_F-box_component"/>
</dbReference>
<dbReference type="SMART" id="SM00256">
    <property type="entry name" value="FBOX"/>
    <property type="match status" value="1"/>
</dbReference>
<dbReference type="CDD" id="cd22157">
    <property type="entry name" value="F-box_AtFBW1-like"/>
    <property type="match status" value="1"/>
</dbReference>
<proteinExistence type="predicted"/>
<evidence type="ECO:0000313" key="2">
    <source>
        <dbReference type="EnsemblPlants" id="QL05p031347:mrna:CDS:1"/>
    </source>
</evidence>
<reference evidence="2" key="2">
    <citation type="submission" date="2021-01" db="UniProtKB">
        <authorList>
            <consortium name="EnsemblPlants"/>
        </authorList>
    </citation>
    <scope>IDENTIFICATION</scope>
</reference>
<gene>
    <name evidence="2" type="primary">LOC115989000</name>
</gene>
<dbReference type="EnsemblPlants" id="QL05p031347:mrna">
    <property type="protein sequence ID" value="QL05p031347:mrna:CDS:1"/>
    <property type="gene ID" value="QL05p031347"/>
</dbReference>
<keyword evidence="3" id="KW-1185">Reference proteome</keyword>
<dbReference type="PANTHER" id="PTHR31672">
    <property type="entry name" value="BNACNNG10540D PROTEIN"/>
    <property type="match status" value="1"/>
</dbReference>
<dbReference type="Proteomes" id="UP000594261">
    <property type="component" value="Chromosome 5"/>
</dbReference>
<feature type="domain" description="F-box" evidence="1">
    <location>
        <begin position="7"/>
        <end position="59"/>
    </location>
</feature>
<dbReference type="PROSITE" id="PS50181">
    <property type="entry name" value="FBOX"/>
    <property type="match status" value="1"/>
</dbReference>